<dbReference type="PANTHER" id="PTHR43353:SF6">
    <property type="entry name" value="CYTOPLASMIC ALDEHYDE DEHYDROGENASE (EUROFUNG)"/>
    <property type="match status" value="1"/>
</dbReference>
<dbReference type="InterPro" id="IPR050740">
    <property type="entry name" value="Aldehyde_DH_Superfamily"/>
</dbReference>
<dbReference type="InterPro" id="IPR016162">
    <property type="entry name" value="Ald_DH_N"/>
</dbReference>
<dbReference type="OrthoDB" id="310895at2759"/>
<accession>A0A9W7DGL3</accession>
<dbReference type="GO" id="GO:0004777">
    <property type="term" value="F:succinate-semialdehyde dehydrogenase (NAD+) activity"/>
    <property type="evidence" value="ECO:0007669"/>
    <property type="project" value="TreeGrafter"/>
</dbReference>
<dbReference type="EMBL" id="BSXU01001670">
    <property type="protein sequence ID" value="GMG29814.1"/>
    <property type="molecule type" value="Genomic_DNA"/>
</dbReference>
<proteinExistence type="predicted"/>
<reference evidence="3" key="1">
    <citation type="submission" date="2023-04" db="EMBL/GenBank/DDBJ databases">
        <title>Ambrosiozyma monospora NBRC 1965.</title>
        <authorList>
            <person name="Ichikawa N."/>
            <person name="Sato H."/>
            <person name="Tonouchi N."/>
        </authorList>
    </citation>
    <scope>NUCLEOTIDE SEQUENCE</scope>
    <source>
        <strain evidence="3">NBRC 1965</strain>
    </source>
</reference>
<dbReference type="InterPro" id="IPR015590">
    <property type="entry name" value="Aldehyde_DH_dom"/>
</dbReference>
<dbReference type="SUPFAM" id="SSF53720">
    <property type="entry name" value="ALDH-like"/>
    <property type="match status" value="1"/>
</dbReference>
<evidence type="ECO:0000256" key="1">
    <source>
        <dbReference type="ARBA" id="ARBA00023002"/>
    </source>
</evidence>
<name>A0A9W7DGL3_AMBMO</name>
<gene>
    <name evidence="3" type="ORF">Amon01_000377400</name>
</gene>
<dbReference type="InterPro" id="IPR016161">
    <property type="entry name" value="Ald_DH/histidinol_DH"/>
</dbReference>
<dbReference type="AlphaFoldDB" id="A0A9W7DGL3"/>
<dbReference type="PANTHER" id="PTHR43353">
    <property type="entry name" value="SUCCINATE-SEMIALDEHYDE DEHYDROGENASE, MITOCHONDRIAL"/>
    <property type="match status" value="1"/>
</dbReference>
<dbReference type="Proteomes" id="UP001165063">
    <property type="component" value="Unassembled WGS sequence"/>
</dbReference>
<evidence type="ECO:0000313" key="4">
    <source>
        <dbReference type="Proteomes" id="UP001165063"/>
    </source>
</evidence>
<evidence type="ECO:0000313" key="3">
    <source>
        <dbReference type="EMBL" id="GMG29814.1"/>
    </source>
</evidence>
<dbReference type="GO" id="GO:0009450">
    <property type="term" value="P:gamma-aminobutyric acid catabolic process"/>
    <property type="evidence" value="ECO:0007669"/>
    <property type="project" value="TreeGrafter"/>
</dbReference>
<evidence type="ECO:0000259" key="2">
    <source>
        <dbReference type="Pfam" id="PF00171"/>
    </source>
</evidence>
<keyword evidence="1" id="KW-0560">Oxidoreductase</keyword>
<dbReference type="Pfam" id="PF00171">
    <property type="entry name" value="Aldedh"/>
    <property type="match status" value="1"/>
</dbReference>
<protein>
    <submittedName>
        <fullName evidence="3">Unnamed protein product</fullName>
    </submittedName>
</protein>
<organism evidence="3 4">
    <name type="scientific">Ambrosiozyma monospora</name>
    <name type="common">Yeast</name>
    <name type="synonym">Endomycopsis monosporus</name>
    <dbReference type="NCBI Taxonomy" id="43982"/>
    <lineage>
        <taxon>Eukaryota</taxon>
        <taxon>Fungi</taxon>
        <taxon>Dikarya</taxon>
        <taxon>Ascomycota</taxon>
        <taxon>Saccharomycotina</taxon>
        <taxon>Pichiomycetes</taxon>
        <taxon>Pichiales</taxon>
        <taxon>Pichiaceae</taxon>
        <taxon>Ambrosiozyma</taxon>
    </lineage>
</organism>
<dbReference type="Gene3D" id="3.40.605.10">
    <property type="entry name" value="Aldehyde Dehydrogenase, Chain A, domain 1"/>
    <property type="match status" value="1"/>
</dbReference>
<sequence>MSVPIIPGFNPVSSSNDDTFDVFSTTGDLIHKAVSIDSSDKEQVNSICESSYAAFKKWSHLSIKKKVEIYSQIIANLKKYSAELAESHMEIGAAQWFADFSNSQIKIQVEHYQALLRTKQPGTLPVQPSKEDGETTADLAIVLKQPIGPVLAISPWNAPGILAMRAILAPLTAGCSVVLKSSELAPRVAYLIVRCFTETDLPENTVTLVHVKPNESAIVVPNFIANRRIKKINFTGSTRTGYEIGRVAGQFAKPVTLELGGKNCTIIKADVDNLPKALGGSLWSAWSHLGQICMCTDVIFIEESIYEKAIETVVQIANGMVTDNDYAIPQRSIAQTTKTAHLVEDALSKGAKLLFGSTEDTLPKVLINVDESMDISHEEIFGPVVALQKFTTDEEAIEAVNSLDYGLKTSVWTSNHLNFYKMAKEIDSGGVHLNGPSVFDEFHLPHGGFNKSGYGKFNSYWGVDEFQHDKLITFTE</sequence>
<comment type="caution">
    <text evidence="3">The sequence shown here is derived from an EMBL/GenBank/DDBJ whole genome shotgun (WGS) entry which is preliminary data.</text>
</comment>
<keyword evidence="4" id="KW-1185">Reference proteome</keyword>
<dbReference type="InterPro" id="IPR016163">
    <property type="entry name" value="Ald_DH_C"/>
</dbReference>
<feature type="domain" description="Aldehyde dehydrogenase" evidence="2">
    <location>
        <begin position="32"/>
        <end position="470"/>
    </location>
</feature>
<dbReference type="Gene3D" id="3.40.309.10">
    <property type="entry name" value="Aldehyde Dehydrogenase, Chain A, domain 2"/>
    <property type="match status" value="1"/>
</dbReference>